<proteinExistence type="predicted"/>
<keyword evidence="1" id="KW-1133">Transmembrane helix</keyword>
<keyword evidence="1" id="KW-0812">Transmembrane</keyword>
<sequence length="253" mass="27061">MKKLLLTLALCLPFALCAPLTAFAAEETAAEEQPAGEEQEGEEESFGWARITKEGVYLYRSADESSGLFILPRSYFVKITGEAGSFYAAEYLSGEAGRTAVRGYVAADEVTLVDYTPSEPYLHYSVDVTFTAGEGAGLPGSFITEYTLSAPFYGTFSFGSSTYYYVEIDGAFGYVPASACTALDYPLNTEHTQTPAPEQPTEEVQPAESGLSTASIVLLCLLGAAALAALVLIFRPQLGKKKAAEEAGEFYQG</sequence>
<dbReference type="Proteomes" id="UP000886847">
    <property type="component" value="Unassembled WGS sequence"/>
</dbReference>
<gene>
    <name evidence="3" type="ORF">H9851_06805</name>
</gene>
<feature type="transmembrane region" description="Helical" evidence="1">
    <location>
        <begin position="214"/>
        <end position="234"/>
    </location>
</feature>
<comment type="caution">
    <text evidence="3">The sequence shown here is derived from an EMBL/GenBank/DDBJ whole genome shotgun (WGS) entry which is preliminary data.</text>
</comment>
<evidence type="ECO:0000256" key="2">
    <source>
        <dbReference type="SAM" id="SignalP"/>
    </source>
</evidence>
<protein>
    <recommendedName>
        <fullName evidence="5">SH3 domain-containing protein</fullName>
    </recommendedName>
</protein>
<name>A0A9D1W2A3_9FIRM</name>
<dbReference type="EMBL" id="DXEW01000032">
    <property type="protein sequence ID" value="HIX50967.1"/>
    <property type="molecule type" value="Genomic_DNA"/>
</dbReference>
<reference evidence="3" key="1">
    <citation type="journal article" date="2021" name="PeerJ">
        <title>Extensive microbial diversity within the chicken gut microbiome revealed by metagenomics and culture.</title>
        <authorList>
            <person name="Gilroy R."/>
            <person name="Ravi A."/>
            <person name="Getino M."/>
            <person name="Pursley I."/>
            <person name="Horton D.L."/>
            <person name="Alikhan N.F."/>
            <person name="Baker D."/>
            <person name="Gharbi K."/>
            <person name="Hall N."/>
            <person name="Watson M."/>
            <person name="Adriaenssens E.M."/>
            <person name="Foster-Nyarko E."/>
            <person name="Jarju S."/>
            <person name="Secka A."/>
            <person name="Antonio M."/>
            <person name="Oren A."/>
            <person name="Chaudhuri R.R."/>
            <person name="La Ragione R."/>
            <person name="Hildebrand F."/>
            <person name="Pallen M.J."/>
        </authorList>
    </citation>
    <scope>NUCLEOTIDE SEQUENCE</scope>
    <source>
        <strain evidence="3">2189</strain>
    </source>
</reference>
<evidence type="ECO:0000313" key="3">
    <source>
        <dbReference type="EMBL" id="HIX50967.1"/>
    </source>
</evidence>
<reference evidence="3" key="2">
    <citation type="submission" date="2021-04" db="EMBL/GenBank/DDBJ databases">
        <authorList>
            <person name="Gilroy R."/>
        </authorList>
    </citation>
    <scope>NUCLEOTIDE SEQUENCE</scope>
    <source>
        <strain evidence="3">2189</strain>
    </source>
</reference>
<keyword evidence="1" id="KW-0472">Membrane</keyword>
<dbReference type="AlphaFoldDB" id="A0A9D1W2A3"/>
<evidence type="ECO:0000256" key="1">
    <source>
        <dbReference type="SAM" id="Phobius"/>
    </source>
</evidence>
<accession>A0A9D1W2A3</accession>
<keyword evidence="2" id="KW-0732">Signal</keyword>
<evidence type="ECO:0000313" key="4">
    <source>
        <dbReference type="Proteomes" id="UP000886847"/>
    </source>
</evidence>
<feature type="chain" id="PRO_5039087432" description="SH3 domain-containing protein" evidence="2">
    <location>
        <begin position="25"/>
        <end position="253"/>
    </location>
</feature>
<evidence type="ECO:0008006" key="5">
    <source>
        <dbReference type="Google" id="ProtNLM"/>
    </source>
</evidence>
<feature type="signal peptide" evidence="2">
    <location>
        <begin position="1"/>
        <end position="24"/>
    </location>
</feature>
<organism evidence="3 4">
    <name type="scientific">Candidatus Borkfalkia faecavium</name>
    <dbReference type="NCBI Taxonomy" id="2838508"/>
    <lineage>
        <taxon>Bacteria</taxon>
        <taxon>Bacillati</taxon>
        <taxon>Bacillota</taxon>
        <taxon>Clostridia</taxon>
        <taxon>Christensenellales</taxon>
        <taxon>Christensenellaceae</taxon>
        <taxon>Candidatus Borkfalkia</taxon>
    </lineage>
</organism>